<name>A0ABQ1L770_9PROT</name>
<sequence length="286" mass="31721">MLCNAPLPEMSLARLRGVTETMLITLAARVLAPEQATDLGFRDRTAEAIAARLGFDPARFAADRKSMRGTILRARWFDRVIEAWLMRYPATLCLSFGSGLDMRQNRLNNIDAALWYDIELPEILTLPEHVRPPGMIGTGLVSDELGAGSWLDALPHSQGQPILFFAEGVLMYLPPEIVWRLFARLRDFAAARKAPLGIVFDYVSPFVSRHAHSNPSVRQTGARFDWSLRQLHEVSSRVPGLVLREDYDLARDISWGASCVARLHALLTHGSLLCGAALFEAGADTV</sequence>
<evidence type="ECO:0000313" key="4">
    <source>
        <dbReference type="Proteomes" id="UP000637769"/>
    </source>
</evidence>
<evidence type="ECO:0000256" key="2">
    <source>
        <dbReference type="ARBA" id="ARBA00022679"/>
    </source>
</evidence>
<comment type="caution">
    <text evidence="3">The sequence shown here is derived from an EMBL/GenBank/DDBJ whole genome shotgun (WGS) entry which is preliminary data.</text>
</comment>
<dbReference type="SUPFAM" id="SSF53335">
    <property type="entry name" value="S-adenosyl-L-methionine-dependent methyltransferases"/>
    <property type="match status" value="1"/>
</dbReference>
<protein>
    <submittedName>
        <fullName evidence="3">Polyketide synthase</fullName>
    </submittedName>
</protein>
<dbReference type="Gene3D" id="3.40.50.150">
    <property type="entry name" value="Vaccinia Virus protein VP39"/>
    <property type="match status" value="1"/>
</dbReference>
<keyword evidence="2" id="KW-0808">Transferase</keyword>
<reference evidence="4" key="1">
    <citation type="journal article" date="2019" name="Int. J. Syst. Evol. Microbiol.">
        <title>The Global Catalogue of Microorganisms (GCM) 10K type strain sequencing project: providing services to taxonomists for standard genome sequencing and annotation.</title>
        <authorList>
            <consortium name="The Broad Institute Genomics Platform"/>
            <consortium name="The Broad Institute Genome Sequencing Center for Infectious Disease"/>
            <person name="Wu L."/>
            <person name="Ma J."/>
        </authorList>
    </citation>
    <scope>NUCLEOTIDE SEQUENCE [LARGE SCALE GENOMIC DNA]</scope>
    <source>
        <strain evidence="4">CCM 7132</strain>
    </source>
</reference>
<dbReference type="PANTHER" id="PTHR43619:SF2">
    <property type="entry name" value="S-ADENOSYL-L-METHIONINE-DEPENDENT METHYLTRANSFERASES SUPERFAMILY PROTEIN"/>
    <property type="match status" value="1"/>
</dbReference>
<dbReference type="Pfam" id="PF04072">
    <property type="entry name" value="LCM"/>
    <property type="match status" value="1"/>
</dbReference>
<keyword evidence="1" id="KW-0489">Methyltransferase</keyword>
<keyword evidence="4" id="KW-1185">Reference proteome</keyword>
<dbReference type="Proteomes" id="UP000637769">
    <property type="component" value="Unassembled WGS sequence"/>
</dbReference>
<evidence type="ECO:0000313" key="3">
    <source>
        <dbReference type="EMBL" id="GGC19530.1"/>
    </source>
</evidence>
<evidence type="ECO:0000256" key="1">
    <source>
        <dbReference type="ARBA" id="ARBA00022603"/>
    </source>
</evidence>
<dbReference type="InterPro" id="IPR029063">
    <property type="entry name" value="SAM-dependent_MTases_sf"/>
</dbReference>
<dbReference type="EMBL" id="BMCH01000001">
    <property type="protein sequence ID" value="GGC19530.1"/>
    <property type="molecule type" value="Genomic_DNA"/>
</dbReference>
<gene>
    <name evidence="3" type="ORF">GCM10007207_00900</name>
</gene>
<dbReference type="PANTHER" id="PTHR43619">
    <property type="entry name" value="S-ADENOSYL-L-METHIONINE-DEPENDENT METHYLTRANSFERASE YKTD-RELATED"/>
    <property type="match status" value="1"/>
</dbReference>
<proteinExistence type="predicted"/>
<dbReference type="RefSeq" id="WP_188424526.1">
    <property type="nucleotide sequence ID" value="NZ_BMCH01000001.1"/>
</dbReference>
<dbReference type="InterPro" id="IPR007213">
    <property type="entry name" value="Ppm1/Ppm2/Tcmp"/>
</dbReference>
<accession>A0ABQ1L770</accession>
<organism evidence="3 4">
    <name type="scientific">Asaia siamensis</name>
    <dbReference type="NCBI Taxonomy" id="110479"/>
    <lineage>
        <taxon>Bacteria</taxon>
        <taxon>Pseudomonadati</taxon>
        <taxon>Pseudomonadota</taxon>
        <taxon>Alphaproteobacteria</taxon>
        <taxon>Acetobacterales</taxon>
        <taxon>Acetobacteraceae</taxon>
        <taxon>Asaia</taxon>
    </lineage>
</organism>